<keyword evidence="2" id="KW-0812">Transmembrane</keyword>
<feature type="transmembrane region" description="Helical" evidence="2">
    <location>
        <begin position="909"/>
        <end position="929"/>
    </location>
</feature>
<evidence type="ECO:0000256" key="2">
    <source>
        <dbReference type="SAM" id="Phobius"/>
    </source>
</evidence>
<dbReference type="InterPro" id="IPR001036">
    <property type="entry name" value="Acrflvin-R"/>
</dbReference>
<dbReference type="Pfam" id="PF00873">
    <property type="entry name" value="ACR_tran"/>
    <property type="match status" value="1"/>
</dbReference>
<dbReference type="SUPFAM" id="SSF82866">
    <property type="entry name" value="Multidrug efflux transporter AcrB transmembrane domain"/>
    <property type="match status" value="2"/>
</dbReference>
<dbReference type="SUPFAM" id="SSF82693">
    <property type="entry name" value="Multidrug efflux transporter AcrB pore domain, PN1, PN2, PC1 and PC2 subdomains"/>
    <property type="match status" value="2"/>
</dbReference>
<dbReference type="PANTHER" id="PTHR32063:SF0">
    <property type="entry name" value="SWARMING MOTILITY PROTEIN SWRC"/>
    <property type="match status" value="1"/>
</dbReference>
<dbReference type="PRINTS" id="PR00702">
    <property type="entry name" value="ACRIFLAVINRP"/>
</dbReference>
<name>A0A2N1PIV8_9BACT</name>
<feature type="transmembrane region" description="Helical" evidence="2">
    <location>
        <begin position="550"/>
        <end position="570"/>
    </location>
</feature>
<feature type="transmembrane region" description="Helical" evidence="2">
    <location>
        <begin position="982"/>
        <end position="1001"/>
    </location>
</feature>
<dbReference type="GO" id="GO:0042910">
    <property type="term" value="F:xenobiotic transmembrane transporter activity"/>
    <property type="evidence" value="ECO:0007669"/>
    <property type="project" value="TreeGrafter"/>
</dbReference>
<feature type="transmembrane region" description="Helical" evidence="2">
    <location>
        <begin position="365"/>
        <end position="385"/>
    </location>
</feature>
<feature type="transmembrane region" description="Helical" evidence="2">
    <location>
        <begin position="339"/>
        <end position="358"/>
    </location>
</feature>
<feature type="transmembrane region" description="Helical" evidence="2">
    <location>
        <begin position="1013"/>
        <end position="1035"/>
    </location>
</feature>
<organism evidence="3 4">
    <name type="scientific">Candidatus Wallbacteria bacterium HGW-Wallbacteria-1</name>
    <dbReference type="NCBI Taxonomy" id="2013854"/>
    <lineage>
        <taxon>Bacteria</taxon>
        <taxon>Candidatus Walliibacteriota</taxon>
    </lineage>
</organism>
<dbReference type="Proteomes" id="UP000233256">
    <property type="component" value="Unassembled WGS sequence"/>
</dbReference>
<keyword evidence="2" id="KW-1133">Transmembrane helix</keyword>
<feature type="compositionally biased region" description="Low complexity" evidence="1">
    <location>
        <begin position="1095"/>
        <end position="1104"/>
    </location>
</feature>
<feature type="compositionally biased region" description="Polar residues" evidence="1">
    <location>
        <begin position="1073"/>
        <end position="1094"/>
    </location>
</feature>
<protein>
    <recommendedName>
        <fullName evidence="5">Acriflavin resistance protein</fullName>
    </recommendedName>
</protein>
<dbReference type="Gene3D" id="3.30.70.1440">
    <property type="entry name" value="Multidrug efflux transporter AcrB pore domain"/>
    <property type="match status" value="1"/>
</dbReference>
<keyword evidence="2" id="KW-0472">Membrane</keyword>
<dbReference type="GO" id="GO:0005886">
    <property type="term" value="C:plasma membrane"/>
    <property type="evidence" value="ECO:0007669"/>
    <property type="project" value="TreeGrafter"/>
</dbReference>
<dbReference type="Gene3D" id="1.20.1640.10">
    <property type="entry name" value="Multidrug efflux transporter AcrB transmembrane domain"/>
    <property type="match status" value="2"/>
</dbReference>
<dbReference type="SUPFAM" id="SSF82714">
    <property type="entry name" value="Multidrug efflux transporter AcrB TolC docking domain, DN and DC subdomains"/>
    <property type="match status" value="2"/>
</dbReference>
<dbReference type="AlphaFoldDB" id="A0A2N1PIV8"/>
<feature type="transmembrane region" description="Helical" evidence="2">
    <location>
        <begin position="436"/>
        <end position="456"/>
    </location>
</feature>
<feature type="compositionally biased region" description="Gly residues" evidence="1">
    <location>
        <begin position="1105"/>
        <end position="1123"/>
    </location>
</feature>
<feature type="transmembrane region" description="Helical" evidence="2">
    <location>
        <begin position="935"/>
        <end position="956"/>
    </location>
</feature>
<evidence type="ECO:0000313" key="4">
    <source>
        <dbReference type="Proteomes" id="UP000233256"/>
    </source>
</evidence>
<gene>
    <name evidence="3" type="ORF">CVV64_19495</name>
</gene>
<proteinExistence type="predicted"/>
<accession>A0A2N1PIV8</accession>
<dbReference type="PANTHER" id="PTHR32063">
    <property type="match status" value="1"/>
</dbReference>
<feature type="transmembrane region" description="Helical" evidence="2">
    <location>
        <begin position="391"/>
        <end position="415"/>
    </location>
</feature>
<dbReference type="Gene3D" id="3.30.70.1320">
    <property type="entry name" value="Multidrug efflux transporter AcrB pore domain like"/>
    <property type="match status" value="1"/>
</dbReference>
<evidence type="ECO:0000256" key="1">
    <source>
        <dbReference type="SAM" id="MobiDB-lite"/>
    </source>
</evidence>
<sequence>MSFATISLKRPVTTFMAVVGVLVLGFVSFTSIPLTLMPDFSLPRMTVRTEFPDASPQEVESLITRPLEENLSILNGVTGITSVSRAEMSDIVLEFAWGTNLDTASLEIREKIHQVRLPEDSKSPVILKFNPNSAPVLQIVAISEGLDFTALRELADRELRRELLQLPGVAMVTVSGGDSEEVEVLLNEGQCSRFGISAGSVIATLGAQNVNLVGGEVMDGGIKYVVRTLNEIKTPESIGETVLMQGQGGAVIRVADVASVGRRKAERRQATFLNGIECVEIAVYRQGDSNIVETARAVKKRLPALNRLLDRLGYRGERAIKLQVVTDSSTFVERSLKEVVDTGVMGGLIAVIILFLFLARVIPTVAAAVTIPVSIVASFNLMFFGNVSFNMMSLGGLALGVGMLVDNSIVVLENIHRHRTLGLPPAQAAAKGAEEVTGAITASTLTNIAVFFPVVFVHGMAGQVFGDLALTVTYSLMASLLLSVTLIPCVVTVLDRGLPGEIRGYGIARGLFSGLWKVTLGGAAKLFSSAAETLQEKYSVLARGMISRPLFTLFCTALVVGTTLFLSRGLGSSLMPEVEQLEFMVRVRTSEGTPLPATRDRVNEIASTLKKALGSELESTLASVGYSSWGSDMDRLDGENIGQVNVRLANAGGSGAMARASAALGENPGAETEIKAPAIIELAEPIEVRVFGPDLTMLSRIATGIERRIASQPWADGVRSSMIKGAPELTISVDRDAAAHYGIPVENLLTEIRRKIRGETATDFTEGEGKIEVVVRSSARNNGIDGLRSLTFPWKGNSIPIASVAAIIETPGPGQISRADGSRMVRIISGIAGNSEDGASRQVPLSVAIADVKGIIANTRMPAGYYAVLEGMGDEMAATVDSMTLALALAILMVYIVMASQFESILDPLIIMVTVPFSLAGAALALKLTGQTMNLVVAIGAVMLVGIAVNNGIVLIDAANRLRREEGMTPAMAAAEAARRRLRPILMTTLTTITGLLPLALAGGEGAELRAPMAITVMGGLAMSTLLTLVAIPVLHAMVTSFVGKYFPGMANSLSDEDDLFDEIRNGDPLNSDPVSNGIQSNGTQSSGIQSNGAQSNGTQSSGIQSGGTLTGAGAQPGDGRSGNGPLHCSPGGLDGSGELSDNADMLGVKA</sequence>
<feature type="transmembrane region" description="Helical" evidence="2">
    <location>
        <begin position="12"/>
        <end position="36"/>
    </location>
</feature>
<dbReference type="Gene3D" id="3.30.70.1430">
    <property type="entry name" value="Multidrug efflux transporter AcrB pore domain"/>
    <property type="match status" value="2"/>
</dbReference>
<reference evidence="3 4" key="1">
    <citation type="journal article" date="2017" name="ISME J.">
        <title>Potential for microbial H2 and metal transformations associated with novel bacteria and archaea in deep terrestrial subsurface sediments.</title>
        <authorList>
            <person name="Hernsdorf A.W."/>
            <person name="Amano Y."/>
            <person name="Miyakawa K."/>
            <person name="Ise K."/>
            <person name="Suzuki Y."/>
            <person name="Anantharaman K."/>
            <person name="Probst A."/>
            <person name="Burstein D."/>
            <person name="Thomas B.C."/>
            <person name="Banfield J.F."/>
        </authorList>
    </citation>
    <scope>NUCLEOTIDE SEQUENCE [LARGE SCALE GENOMIC DNA]</scope>
    <source>
        <strain evidence="3">HGW-Wallbacteria-1</strain>
    </source>
</reference>
<dbReference type="InterPro" id="IPR027463">
    <property type="entry name" value="AcrB_DN_DC_subdom"/>
</dbReference>
<evidence type="ECO:0008006" key="5">
    <source>
        <dbReference type="Google" id="ProtNLM"/>
    </source>
</evidence>
<feature type="transmembrane region" description="Helical" evidence="2">
    <location>
        <begin position="468"/>
        <end position="494"/>
    </location>
</feature>
<dbReference type="EMBL" id="PGXC01000054">
    <property type="protein sequence ID" value="PKK88283.1"/>
    <property type="molecule type" value="Genomic_DNA"/>
</dbReference>
<feature type="region of interest" description="Disordered" evidence="1">
    <location>
        <begin position="1060"/>
        <end position="1151"/>
    </location>
</feature>
<dbReference type="Gene3D" id="3.30.2090.10">
    <property type="entry name" value="Multidrug efflux transporter AcrB TolC docking domain, DN and DC subdomains"/>
    <property type="match status" value="2"/>
</dbReference>
<evidence type="ECO:0000313" key="3">
    <source>
        <dbReference type="EMBL" id="PKK88283.1"/>
    </source>
</evidence>
<feature type="transmembrane region" description="Helical" evidence="2">
    <location>
        <begin position="876"/>
        <end position="897"/>
    </location>
</feature>
<comment type="caution">
    <text evidence="3">The sequence shown here is derived from an EMBL/GenBank/DDBJ whole genome shotgun (WGS) entry which is preliminary data.</text>
</comment>